<feature type="region of interest" description="Disordered" evidence="1">
    <location>
        <begin position="47"/>
        <end position="72"/>
    </location>
</feature>
<proteinExistence type="predicted"/>
<name>A0A8H5H651_9AGAR</name>
<feature type="region of interest" description="Disordered" evidence="1">
    <location>
        <begin position="106"/>
        <end position="171"/>
    </location>
</feature>
<sequence length="343" mass="38330">MDFIPHTHNALAIHIPVNQYYNQIHVSSPDPQYYPYSPAFSASPAADPTYNPAVHHPENEGDPRSPWAAPAIPYDPYGQNVASVQDPSLSRPSPIMIQYPELPLHAPAPLPGQSSSLLSSGADSYHDQPPSPNQFSFPVEDHPSHSQYESQKSLYHSEYDPPQPSQATFPTPSEMLCELAGRTTLPPSVMDPGSLESKTETVRKARRRAMAENIGFMPTDPCAANPAPTPIPEPPLIVSPSDSISSHEKKRHYLECLEYYVLYLHQQLDLVGTQPATLQRSLGRGMSSRSIRTLLVHMENVNRRLNQQIMAEEQRFVHLREVVSEQTALQESYPQQMSFNVQH</sequence>
<keyword evidence="3" id="KW-1185">Reference proteome</keyword>
<feature type="compositionally biased region" description="Polar residues" evidence="1">
    <location>
        <begin position="145"/>
        <end position="154"/>
    </location>
</feature>
<dbReference type="AlphaFoldDB" id="A0A8H5H651"/>
<evidence type="ECO:0000256" key="1">
    <source>
        <dbReference type="SAM" id="MobiDB-lite"/>
    </source>
</evidence>
<accession>A0A8H5H651</accession>
<dbReference type="EMBL" id="JAACJP010000023">
    <property type="protein sequence ID" value="KAF5377494.1"/>
    <property type="molecule type" value="Genomic_DNA"/>
</dbReference>
<evidence type="ECO:0000313" key="2">
    <source>
        <dbReference type="EMBL" id="KAF5377494.1"/>
    </source>
</evidence>
<organism evidence="2 3">
    <name type="scientific">Tricholomella constricta</name>
    <dbReference type="NCBI Taxonomy" id="117010"/>
    <lineage>
        <taxon>Eukaryota</taxon>
        <taxon>Fungi</taxon>
        <taxon>Dikarya</taxon>
        <taxon>Basidiomycota</taxon>
        <taxon>Agaricomycotina</taxon>
        <taxon>Agaricomycetes</taxon>
        <taxon>Agaricomycetidae</taxon>
        <taxon>Agaricales</taxon>
        <taxon>Tricholomatineae</taxon>
        <taxon>Lyophyllaceae</taxon>
        <taxon>Tricholomella</taxon>
    </lineage>
</organism>
<evidence type="ECO:0000313" key="3">
    <source>
        <dbReference type="Proteomes" id="UP000565441"/>
    </source>
</evidence>
<comment type="caution">
    <text evidence="2">The sequence shown here is derived from an EMBL/GenBank/DDBJ whole genome shotgun (WGS) entry which is preliminary data.</text>
</comment>
<gene>
    <name evidence="2" type="ORF">D9615_005345</name>
</gene>
<feature type="compositionally biased region" description="Low complexity" evidence="1">
    <location>
        <begin position="106"/>
        <end position="123"/>
    </location>
</feature>
<reference evidence="2 3" key="1">
    <citation type="journal article" date="2020" name="ISME J.">
        <title>Uncovering the hidden diversity of litter-decomposition mechanisms in mushroom-forming fungi.</title>
        <authorList>
            <person name="Floudas D."/>
            <person name="Bentzer J."/>
            <person name="Ahren D."/>
            <person name="Johansson T."/>
            <person name="Persson P."/>
            <person name="Tunlid A."/>
        </authorList>
    </citation>
    <scope>NUCLEOTIDE SEQUENCE [LARGE SCALE GENOMIC DNA]</scope>
    <source>
        <strain evidence="2 3">CBS 661.87</strain>
    </source>
</reference>
<protein>
    <submittedName>
        <fullName evidence="2">Uncharacterized protein</fullName>
    </submittedName>
</protein>
<dbReference type="Proteomes" id="UP000565441">
    <property type="component" value="Unassembled WGS sequence"/>
</dbReference>
<dbReference type="OrthoDB" id="3258400at2759"/>